<feature type="transmembrane region" description="Helical" evidence="10">
    <location>
        <begin position="170"/>
        <end position="190"/>
    </location>
</feature>
<gene>
    <name evidence="11" type="ORF">NEZAVI_LOCUS8159</name>
</gene>
<dbReference type="Proteomes" id="UP001152798">
    <property type="component" value="Chromosome 4"/>
</dbReference>
<dbReference type="InterPro" id="IPR004117">
    <property type="entry name" value="7tm6_olfct_rcpt"/>
</dbReference>
<feature type="transmembrane region" description="Helical" evidence="10">
    <location>
        <begin position="254"/>
        <end position="275"/>
    </location>
</feature>
<evidence type="ECO:0000256" key="2">
    <source>
        <dbReference type="ARBA" id="ARBA00022475"/>
    </source>
</evidence>
<protein>
    <recommendedName>
        <fullName evidence="10">Odorant receptor</fullName>
    </recommendedName>
</protein>
<evidence type="ECO:0000256" key="1">
    <source>
        <dbReference type="ARBA" id="ARBA00004651"/>
    </source>
</evidence>
<evidence type="ECO:0000256" key="6">
    <source>
        <dbReference type="ARBA" id="ARBA00022989"/>
    </source>
</evidence>
<keyword evidence="6 10" id="KW-1133">Transmembrane helix</keyword>
<dbReference type="OrthoDB" id="6617147at2759"/>
<evidence type="ECO:0000313" key="12">
    <source>
        <dbReference type="Proteomes" id="UP001152798"/>
    </source>
</evidence>
<dbReference type="PANTHER" id="PTHR21137:SF35">
    <property type="entry name" value="ODORANT RECEPTOR 19A-RELATED"/>
    <property type="match status" value="1"/>
</dbReference>
<feature type="transmembrane region" description="Helical" evidence="10">
    <location>
        <begin position="21"/>
        <end position="44"/>
    </location>
</feature>
<evidence type="ECO:0000256" key="4">
    <source>
        <dbReference type="ARBA" id="ARBA00022692"/>
    </source>
</evidence>
<keyword evidence="7 10" id="KW-0472">Membrane</keyword>
<organism evidence="11 12">
    <name type="scientific">Nezara viridula</name>
    <name type="common">Southern green stink bug</name>
    <name type="synonym">Cimex viridulus</name>
    <dbReference type="NCBI Taxonomy" id="85310"/>
    <lineage>
        <taxon>Eukaryota</taxon>
        <taxon>Metazoa</taxon>
        <taxon>Ecdysozoa</taxon>
        <taxon>Arthropoda</taxon>
        <taxon>Hexapoda</taxon>
        <taxon>Insecta</taxon>
        <taxon>Pterygota</taxon>
        <taxon>Neoptera</taxon>
        <taxon>Paraneoptera</taxon>
        <taxon>Hemiptera</taxon>
        <taxon>Heteroptera</taxon>
        <taxon>Panheteroptera</taxon>
        <taxon>Pentatomomorpha</taxon>
        <taxon>Pentatomoidea</taxon>
        <taxon>Pentatomidae</taxon>
        <taxon>Pentatominae</taxon>
        <taxon>Nezara</taxon>
    </lineage>
</organism>
<keyword evidence="2" id="KW-1003">Cell membrane</keyword>
<comment type="similarity">
    <text evidence="10">Belongs to the insect chemoreceptor superfamily. Heteromeric odorant receptor channel (TC 1.A.69) family.</text>
</comment>
<keyword evidence="4 10" id="KW-0812">Transmembrane</keyword>
<keyword evidence="5 10" id="KW-0552">Olfaction</keyword>
<keyword evidence="12" id="KW-1185">Reference proteome</keyword>
<evidence type="ECO:0000256" key="5">
    <source>
        <dbReference type="ARBA" id="ARBA00022725"/>
    </source>
</evidence>
<keyword evidence="3 10" id="KW-0716">Sensory transduction</keyword>
<dbReference type="Pfam" id="PF02949">
    <property type="entry name" value="7tm_6"/>
    <property type="match status" value="1"/>
</dbReference>
<reference evidence="11" key="1">
    <citation type="submission" date="2022-01" db="EMBL/GenBank/DDBJ databases">
        <authorList>
            <person name="King R."/>
        </authorList>
    </citation>
    <scope>NUCLEOTIDE SEQUENCE</scope>
</reference>
<dbReference type="AlphaFoldDB" id="A0A9P0HAC6"/>
<dbReference type="PANTHER" id="PTHR21137">
    <property type="entry name" value="ODORANT RECEPTOR"/>
    <property type="match status" value="1"/>
</dbReference>
<comment type="caution">
    <text evidence="10">Lacks conserved residue(s) required for the propagation of feature annotation.</text>
</comment>
<dbReference type="GO" id="GO:0005886">
    <property type="term" value="C:plasma membrane"/>
    <property type="evidence" value="ECO:0007669"/>
    <property type="project" value="UniProtKB-SubCell"/>
</dbReference>
<dbReference type="EMBL" id="OV725080">
    <property type="protein sequence ID" value="CAH1398533.1"/>
    <property type="molecule type" value="Genomic_DNA"/>
</dbReference>
<name>A0A9P0HAC6_NEZVI</name>
<sequence length="440" mass="50004">MKEVDIDSRYFRAIGLWQFVVGYEATSWVLFNFFLGCVFLLNISVQLMNTLTGGYEFSLFTEKLSVNLTVMESAIKIIYYCAKRRKLYGLSQCFRRDFLICRSHDREAGEQVLNAGFSSVNTVTKGFVVMIFTTVGLWNSFPFLRCLTGDCSKWNIMPSWYPEAMDGLPAFIYIFEFFIMVFCAALLYNVNCFFSALALSLSSQFQLLTKSFSSIEKNAESRKGYKIYNMDVLLRECLIDHQRLLRLAKEMEDMYNPIFLFQMLTSTFTICLVLVQLNTGKVHRSLYESGWASASHYFKKNVLIAQIRTITPEYLSAGKFYAVNLASFTQIILLCRLSRHLTPTSPSSTDQVVPVVDFFASSGLSHLGKWYLVLLSRSTIPRQDVPEMNQSYQIVRGVRYRSRASFLQSLPRAPLAFLHSPSPGACTSPGPGSTGRASLL</sequence>
<dbReference type="GO" id="GO:0005549">
    <property type="term" value="F:odorant binding"/>
    <property type="evidence" value="ECO:0007669"/>
    <property type="project" value="InterPro"/>
</dbReference>
<evidence type="ECO:0000313" key="11">
    <source>
        <dbReference type="EMBL" id="CAH1398533.1"/>
    </source>
</evidence>
<proteinExistence type="inferred from homology"/>
<evidence type="ECO:0000256" key="3">
    <source>
        <dbReference type="ARBA" id="ARBA00022606"/>
    </source>
</evidence>
<evidence type="ECO:0000256" key="10">
    <source>
        <dbReference type="RuleBase" id="RU351113"/>
    </source>
</evidence>
<dbReference type="GO" id="GO:0004984">
    <property type="term" value="F:olfactory receptor activity"/>
    <property type="evidence" value="ECO:0007669"/>
    <property type="project" value="InterPro"/>
</dbReference>
<dbReference type="GO" id="GO:0007165">
    <property type="term" value="P:signal transduction"/>
    <property type="evidence" value="ECO:0007669"/>
    <property type="project" value="UniProtKB-KW"/>
</dbReference>
<evidence type="ECO:0000256" key="8">
    <source>
        <dbReference type="ARBA" id="ARBA00023170"/>
    </source>
</evidence>
<accession>A0A9P0HAC6</accession>
<keyword evidence="8 10" id="KW-0675">Receptor</keyword>
<evidence type="ECO:0000256" key="9">
    <source>
        <dbReference type="ARBA" id="ARBA00023224"/>
    </source>
</evidence>
<comment type="subcellular location">
    <subcellularLocation>
        <location evidence="1 10">Cell membrane</location>
        <topology evidence="1 10">Multi-pass membrane protein</topology>
    </subcellularLocation>
</comment>
<evidence type="ECO:0000256" key="7">
    <source>
        <dbReference type="ARBA" id="ARBA00023136"/>
    </source>
</evidence>
<keyword evidence="9 10" id="KW-0807">Transducer</keyword>